<dbReference type="PANTHER" id="PTHR43283:SF7">
    <property type="entry name" value="BETA-LACTAMASE-RELATED DOMAIN-CONTAINING PROTEIN"/>
    <property type="match status" value="1"/>
</dbReference>
<accession>A0A919FQC6</accession>
<dbReference type="AlphaFoldDB" id="A0A919FQC6"/>
<name>A0A919FQC6_9MICO</name>
<sequence length="357" mass="39341">MHAIQMLLRFVLNPTLRVGDGRPGAPWPVPDAGTTAELNDAVAHAASRHPRLHGVVVVHRGRLVAEWYGRGKDFRHGRPLGTVTFGPRTLHDVRSVSKSVVALLYGIALADGDVPDVSAPLLERFPEYPDLAADPKRSGITIEHALTMTTGMEWREKPPYRDPRNGEIAMRMARDRYRYVLERPVEEPPGERWNYSGGTTEVLGRIVADGTGMPLHEFAQRRLFAPLGIGRVEWIAEPGRTPIACSGLRFAPRDLARIGQLVLNDGVWSGRQVVAPDWITRMLTPRVSTGWCGYGYQWYLGGEGPDHWAGAIGNGDQRLHLLPEHDLVVVQTTGGYDGTLGSNPLPELLEPILAHVA</sequence>
<dbReference type="EMBL" id="BNAS01000002">
    <property type="protein sequence ID" value="GHH70313.1"/>
    <property type="molecule type" value="Genomic_DNA"/>
</dbReference>
<dbReference type="SUPFAM" id="SSF56601">
    <property type="entry name" value="beta-lactamase/transpeptidase-like"/>
    <property type="match status" value="1"/>
</dbReference>
<organism evidence="2 3">
    <name type="scientific">Promicromonospora soli</name>
    <dbReference type="NCBI Taxonomy" id="2035533"/>
    <lineage>
        <taxon>Bacteria</taxon>
        <taxon>Bacillati</taxon>
        <taxon>Actinomycetota</taxon>
        <taxon>Actinomycetes</taxon>
        <taxon>Micrococcales</taxon>
        <taxon>Promicromonosporaceae</taxon>
        <taxon>Promicromonospora</taxon>
    </lineage>
</organism>
<protein>
    <recommendedName>
        <fullName evidence="1">Beta-lactamase-related domain-containing protein</fullName>
    </recommendedName>
</protein>
<feature type="domain" description="Beta-lactamase-related" evidence="1">
    <location>
        <begin position="55"/>
        <end position="330"/>
    </location>
</feature>
<reference evidence="2" key="1">
    <citation type="journal article" date="2014" name="Int. J. Syst. Evol. Microbiol.">
        <title>Complete genome sequence of Corynebacterium casei LMG S-19264T (=DSM 44701T), isolated from a smear-ripened cheese.</title>
        <authorList>
            <consortium name="US DOE Joint Genome Institute (JGI-PGF)"/>
            <person name="Walter F."/>
            <person name="Albersmeier A."/>
            <person name="Kalinowski J."/>
            <person name="Ruckert C."/>
        </authorList>
    </citation>
    <scope>NUCLEOTIDE SEQUENCE</scope>
    <source>
        <strain evidence="2">CGMCC 4.7398</strain>
    </source>
</reference>
<keyword evidence="3" id="KW-1185">Reference proteome</keyword>
<dbReference type="PANTHER" id="PTHR43283">
    <property type="entry name" value="BETA-LACTAMASE-RELATED"/>
    <property type="match status" value="1"/>
</dbReference>
<dbReference type="Pfam" id="PF00144">
    <property type="entry name" value="Beta-lactamase"/>
    <property type="match status" value="1"/>
</dbReference>
<evidence type="ECO:0000313" key="3">
    <source>
        <dbReference type="Proteomes" id="UP000627369"/>
    </source>
</evidence>
<proteinExistence type="predicted"/>
<reference evidence="2" key="2">
    <citation type="submission" date="2020-09" db="EMBL/GenBank/DDBJ databases">
        <authorList>
            <person name="Sun Q."/>
            <person name="Zhou Y."/>
        </authorList>
    </citation>
    <scope>NUCLEOTIDE SEQUENCE</scope>
    <source>
        <strain evidence="2">CGMCC 4.7398</strain>
    </source>
</reference>
<dbReference type="InterPro" id="IPR001466">
    <property type="entry name" value="Beta-lactam-related"/>
</dbReference>
<dbReference type="Proteomes" id="UP000627369">
    <property type="component" value="Unassembled WGS sequence"/>
</dbReference>
<gene>
    <name evidence="2" type="ORF">GCM10017772_16710</name>
</gene>
<evidence type="ECO:0000313" key="2">
    <source>
        <dbReference type="EMBL" id="GHH70313.1"/>
    </source>
</evidence>
<dbReference type="InterPro" id="IPR050789">
    <property type="entry name" value="Diverse_Enzym_Activities"/>
</dbReference>
<evidence type="ECO:0000259" key="1">
    <source>
        <dbReference type="Pfam" id="PF00144"/>
    </source>
</evidence>
<comment type="caution">
    <text evidence="2">The sequence shown here is derived from an EMBL/GenBank/DDBJ whole genome shotgun (WGS) entry which is preliminary data.</text>
</comment>
<dbReference type="Gene3D" id="3.40.710.10">
    <property type="entry name" value="DD-peptidase/beta-lactamase superfamily"/>
    <property type="match status" value="1"/>
</dbReference>
<dbReference type="RefSeq" id="WP_189668794.1">
    <property type="nucleotide sequence ID" value="NZ_BNAS01000002.1"/>
</dbReference>
<dbReference type="InterPro" id="IPR012338">
    <property type="entry name" value="Beta-lactam/transpept-like"/>
</dbReference>